<dbReference type="Gene3D" id="1.10.260.40">
    <property type="entry name" value="lambda repressor-like DNA-binding domains"/>
    <property type="match status" value="1"/>
</dbReference>
<proteinExistence type="predicted"/>
<dbReference type="Pfam" id="PF01381">
    <property type="entry name" value="HTH_3"/>
    <property type="match status" value="1"/>
</dbReference>
<dbReference type="OrthoDB" id="2064916at2"/>
<dbReference type="Proteomes" id="UP000186015">
    <property type="component" value="Unassembled WGS sequence"/>
</dbReference>
<dbReference type="CDD" id="cd00093">
    <property type="entry name" value="HTH_XRE"/>
    <property type="match status" value="1"/>
</dbReference>
<gene>
    <name evidence="3" type="ORF">SAMN05216469_11173</name>
</gene>
<dbReference type="RefSeq" id="WP_074834127.1">
    <property type="nucleotide sequence ID" value="NZ_FOAT01000011.1"/>
</dbReference>
<feature type="domain" description="HTH cro/C1-type" evidence="2">
    <location>
        <begin position="6"/>
        <end position="60"/>
    </location>
</feature>
<sequence>MIAKRLKEARKKAKLSQEKVAELLNTSRSNISKYENGNANPDLDIFAELCKIYNVSADEILGIERETYTNNYNISSHDNSTQNININNK</sequence>
<dbReference type="PROSITE" id="PS50943">
    <property type="entry name" value="HTH_CROC1"/>
    <property type="match status" value="1"/>
</dbReference>
<dbReference type="SMART" id="SM00530">
    <property type="entry name" value="HTH_XRE"/>
    <property type="match status" value="1"/>
</dbReference>
<keyword evidence="1" id="KW-0238">DNA-binding</keyword>
<accession>A0A1H7MCL0</accession>
<dbReference type="GO" id="GO:0003677">
    <property type="term" value="F:DNA binding"/>
    <property type="evidence" value="ECO:0007669"/>
    <property type="project" value="UniProtKB-KW"/>
</dbReference>
<evidence type="ECO:0000313" key="3">
    <source>
        <dbReference type="EMBL" id="SEL08799.1"/>
    </source>
</evidence>
<protein>
    <submittedName>
        <fullName evidence="3">Helix-turn-helix</fullName>
    </submittedName>
</protein>
<evidence type="ECO:0000259" key="2">
    <source>
        <dbReference type="PROSITE" id="PS50943"/>
    </source>
</evidence>
<organism evidence="3 4">
    <name type="scientific">Ruminococcus albus</name>
    <dbReference type="NCBI Taxonomy" id="1264"/>
    <lineage>
        <taxon>Bacteria</taxon>
        <taxon>Bacillati</taxon>
        <taxon>Bacillota</taxon>
        <taxon>Clostridia</taxon>
        <taxon>Eubacteriales</taxon>
        <taxon>Oscillospiraceae</taxon>
        <taxon>Ruminococcus</taxon>
    </lineage>
</organism>
<dbReference type="InterPro" id="IPR001387">
    <property type="entry name" value="Cro/C1-type_HTH"/>
</dbReference>
<evidence type="ECO:0000256" key="1">
    <source>
        <dbReference type="ARBA" id="ARBA00023125"/>
    </source>
</evidence>
<dbReference type="PANTHER" id="PTHR46558">
    <property type="entry name" value="TRACRIPTIONAL REGULATORY PROTEIN-RELATED-RELATED"/>
    <property type="match status" value="1"/>
</dbReference>
<dbReference type="InterPro" id="IPR010982">
    <property type="entry name" value="Lambda_DNA-bd_dom_sf"/>
</dbReference>
<name>A0A1H7MCL0_RUMAL</name>
<dbReference type="SUPFAM" id="SSF47413">
    <property type="entry name" value="lambda repressor-like DNA-binding domains"/>
    <property type="match status" value="1"/>
</dbReference>
<dbReference type="AlphaFoldDB" id="A0A1H7MCL0"/>
<evidence type="ECO:0000313" key="4">
    <source>
        <dbReference type="Proteomes" id="UP000186015"/>
    </source>
</evidence>
<dbReference type="EMBL" id="FOAT01000011">
    <property type="protein sequence ID" value="SEL08799.1"/>
    <property type="molecule type" value="Genomic_DNA"/>
</dbReference>
<reference evidence="3 4" key="1">
    <citation type="submission" date="2016-10" db="EMBL/GenBank/DDBJ databases">
        <authorList>
            <person name="de Groot N.N."/>
        </authorList>
    </citation>
    <scope>NUCLEOTIDE SEQUENCE [LARGE SCALE GENOMIC DNA]</scope>
    <source>
        <strain evidence="3 4">KH2T6</strain>
    </source>
</reference>
<dbReference type="PANTHER" id="PTHR46558:SF11">
    <property type="entry name" value="HTH-TYPE TRANSCRIPTIONAL REGULATOR XRE"/>
    <property type="match status" value="1"/>
</dbReference>